<reference evidence="3" key="1">
    <citation type="submission" date="2016-10" db="EMBL/GenBank/DDBJ databases">
        <authorList>
            <person name="Varghese N."/>
            <person name="Submissions S."/>
        </authorList>
    </citation>
    <scope>NUCLEOTIDE SEQUENCE [LARGE SCALE GENOMIC DNA]</scope>
    <source>
        <strain evidence="3">CGMCC 1.7736</strain>
    </source>
</reference>
<protein>
    <submittedName>
        <fullName evidence="2">Uncharacterized protein</fullName>
    </submittedName>
</protein>
<evidence type="ECO:0000256" key="1">
    <source>
        <dbReference type="SAM" id="MobiDB-lite"/>
    </source>
</evidence>
<keyword evidence="3" id="KW-1185">Reference proteome</keyword>
<feature type="region of interest" description="Disordered" evidence="1">
    <location>
        <begin position="401"/>
        <end position="422"/>
    </location>
</feature>
<dbReference type="EMBL" id="FOYT01000001">
    <property type="protein sequence ID" value="SFR45733.1"/>
    <property type="molecule type" value="Genomic_DNA"/>
</dbReference>
<accession>A0A1I6GTY8</accession>
<sequence>MERFENPESSSAFESAETYLELSLDSAPGGDGVVVSDPIERHTFELSTPSVVEPTPADPSAFWFPADAAVRFRTDRLDLQNVVSVCVRDDDGQMLGQTEHFASETFPDGTYSLELFAPVKTYVRVDAPVSIASDATKTSISFGGETEVLVGARSHHKRPAATITTPDDPESMMRAVSLLGSALKTTSPERSYPTLRGHPPLVERGNEFRAPADLTPPETGVTLELPATHHHVYAAAPLSYYLGATVVPGETPRLRTDRGFTYDLDGPVGYERTVARVLKQTFFLDCLTRTEGYYQVDLHERRAVESELGLDFADLYDRSLAEQIEAYLAIPWETVSPHVPEWKLTTHVTPTAENVELLPFVANDLAIVRTPEANAGASSTTQAAAVDSFLRSSPSVTDGGFTRSAAQSASLPERSYVQPGDTESLEQAWLGQGTPIGASKASLQAYRNRLYRSPTEGDIAITVVCNDPRMADERDDVEAVYGSREELPFDVQVQYELTRAELRETLAAETDFFHYIGHIDTDGFQCVDGTLDASTLSDVGMDAFLLNACRSYEQGMSLIDAGAIAGIVTLDDVVNSSAVEVGSMLARLLNSGFPIRSALELVRDENVVGDNYIVLGDGGLAVAQSDGVFPNMCVVDAVDDRFEVEYNTYPGTHTGMGALVKPMLPGVEQHYLGSGAIDQFSLSSEELRDFLSLEEIPLLVDGRLHWSGSIDLDSL</sequence>
<dbReference type="Proteomes" id="UP000198531">
    <property type="component" value="Unassembled WGS sequence"/>
</dbReference>
<proteinExistence type="predicted"/>
<gene>
    <name evidence="2" type="ORF">SAMN04487947_1658</name>
</gene>
<organism evidence="2 3">
    <name type="scientific">Halogeometricum rufum</name>
    <dbReference type="NCBI Taxonomy" id="553469"/>
    <lineage>
        <taxon>Archaea</taxon>
        <taxon>Methanobacteriati</taxon>
        <taxon>Methanobacteriota</taxon>
        <taxon>Stenosarchaea group</taxon>
        <taxon>Halobacteria</taxon>
        <taxon>Halobacteriales</taxon>
        <taxon>Haloferacaceae</taxon>
        <taxon>Halogeometricum</taxon>
    </lineage>
</organism>
<dbReference type="AlphaFoldDB" id="A0A1I6GTY8"/>
<name>A0A1I6GTY8_9EURY</name>
<evidence type="ECO:0000313" key="3">
    <source>
        <dbReference type="Proteomes" id="UP000198531"/>
    </source>
</evidence>
<evidence type="ECO:0000313" key="2">
    <source>
        <dbReference type="EMBL" id="SFR45733.1"/>
    </source>
</evidence>